<dbReference type="STRING" id="417292.SAMN05421806_10645"/>
<sequence length="154" mass="17069">MLDGMTTTRPRPPRILRTRWTPGPTPFALCPVHVSVTDFTARGHVQAGAVALAGLRLRRTWHRTPGALGLWLWADLAGRRSGSVSVWTDEVALKEFVTRPDHLAIVRAHRGRGALRATAWTAEDFDPDEVWSRAHSLITGPTPWPHGPVHLEEA</sequence>
<name>A0A1G9ANL6_9ACTN</name>
<dbReference type="Proteomes" id="UP000199155">
    <property type="component" value="Unassembled WGS sequence"/>
</dbReference>
<evidence type="ECO:0000313" key="2">
    <source>
        <dbReference type="Proteomes" id="UP000199155"/>
    </source>
</evidence>
<proteinExistence type="predicted"/>
<protein>
    <recommendedName>
        <fullName evidence="3">DUF3291 domain-containing protein</fullName>
    </recommendedName>
</protein>
<gene>
    <name evidence="1" type="ORF">SAMN05421806_10645</name>
</gene>
<dbReference type="EMBL" id="FNFF01000006">
    <property type="protein sequence ID" value="SDK28424.1"/>
    <property type="molecule type" value="Genomic_DNA"/>
</dbReference>
<keyword evidence="2" id="KW-1185">Reference proteome</keyword>
<dbReference type="AlphaFoldDB" id="A0A1G9ANL6"/>
<organism evidence="1 2">
    <name type="scientific">Streptomyces indicus</name>
    <dbReference type="NCBI Taxonomy" id="417292"/>
    <lineage>
        <taxon>Bacteria</taxon>
        <taxon>Bacillati</taxon>
        <taxon>Actinomycetota</taxon>
        <taxon>Actinomycetes</taxon>
        <taxon>Kitasatosporales</taxon>
        <taxon>Streptomycetaceae</taxon>
        <taxon>Streptomyces</taxon>
    </lineage>
</organism>
<evidence type="ECO:0008006" key="3">
    <source>
        <dbReference type="Google" id="ProtNLM"/>
    </source>
</evidence>
<dbReference type="SUPFAM" id="SSF54909">
    <property type="entry name" value="Dimeric alpha+beta barrel"/>
    <property type="match status" value="1"/>
</dbReference>
<reference evidence="1 2" key="1">
    <citation type="submission" date="2016-10" db="EMBL/GenBank/DDBJ databases">
        <authorList>
            <person name="de Groot N.N."/>
        </authorList>
    </citation>
    <scope>NUCLEOTIDE SEQUENCE [LARGE SCALE GENOMIC DNA]</scope>
    <source>
        <strain evidence="1 2">CGMCC 4.5727</strain>
    </source>
</reference>
<accession>A0A1G9ANL6</accession>
<dbReference type="InterPro" id="IPR011008">
    <property type="entry name" value="Dimeric_a/b-barrel"/>
</dbReference>
<evidence type="ECO:0000313" key="1">
    <source>
        <dbReference type="EMBL" id="SDK28424.1"/>
    </source>
</evidence>